<proteinExistence type="predicted"/>
<dbReference type="EMBL" id="CM008970">
    <property type="protein sequence ID" value="PNW78619.1"/>
    <property type="molecule type" value="Genomic_DNA"/>
</dbReference>
<keyword evidence="6" id="KW-1185">Reference proteome</keyword>
<feature type="region of interest" description="Disordered" evidence="3">
    <location>
        <begin position="1286"/>
        <end position="1333"/>
    </location>
</feature>
<evidence type="ECO:0000256" key="3">
    <source>
        <dbReference type="SAM" id="MobiDB-lite"/>
    </source>
</evidence>
<feature type="compositionally biased region" description="Polar residues" evidence="3">
    <location>
        <begin position="888"/>
        <end position="897"/>
    </location>
</feature>
<dbReference type="InterPro" id="IPR000719">
    <property type="entry name" value="Prot_kinase_dom"/>
</dbReference>
<keyword evidence="2" id="KW-0067">ATP-binding</keyword>
<protein>
    <recommendedName>
        <fullName evidence="4">Protein kinase domain-containing protein</fullName>
    </recommendedName>
</protein>
<feature type="compositionally biased region" description="Gly residues" evidence="3">
    <location>
        <begin position="620"/>
        <end position="630"/>
    </location>
</feature>
<dbReference type="Proteomes" id="UP000006906">
    <property type="component" value="Chromosome 9"/>
</dbReference>
<feature type="domain" description="Protein kinase" evidence="4">
    <location>
        <begin position="16"/>
        <end position="284"/>
    </location>
</feature>
<feature type="region of interest" description="Disordered" evidence="3">
    <location>
        <begin position="604"/>
        <end position="662"/>
    </location>
</feature>
<feature type="compositionally biased region" description="Low complexity" evidence="3">
    <location>
        <begin position="1514"/>
        <end position="1538"/>
    </location>
</feature>
<dbReference type="InterPro" id="IPR011009">
    <property type="entry name" value="Kinase-like_dom_sf"/>
</dbReference>
<feature type="compositionally biased region" description="Low complexity" evidence="3">
    <location>
        <begin position="640"/>
        <end position="662"/>
    </location>
</feature>
<dbReference type="GO" id="GO:0004713">
    <property type="term" value="F:protein tyrosine kinase activity"/>
    <property type="evidence" value="ECO:0000318"/>
    <property type="project" value="GO_Central"/>
</dbReference>
<feature type="compositionally biased region" description="Polar residues" evidence="3">
    <location>
        <begin position="524"/>
        <end position="536"/>
    </location>
</feature>
<dbReference type="PROSITE" id="PS00109">
    <property type="entry name" value="PROTEIN_KINASE_TYR"/>
    <property type="match status" value="1"/>
</dbReference>
<feature type="region of interest" description="Disordered" evidence="3">
    <location>
        <begin position="1810"/>
        <end position="1852"/>
    </location>
</feature>
<dbReference type="OrthoDB" id="3256376at2759"/>
<feature type="compositionally biased region" description="Low complexity" evidence="3">
    <location>
        <begin position="349"/>
        <end position="380"/>
    </location>
</feature>
<accession>A0A2K3DDK5</accession>
<feature type="region of interest" description="Disordered" evidence="3">
    <location>
        <begin position="443"/>
        <end position="463"/>
    </location>
</feature>
<feature type="compositionally biased region" description="Polar residues" evidence="3">
    <location>
        <begin position="1596"/>
        <end position="1608"/>
    </location>
</feature>
<feature type="compositionally biased region" description="Pro residues" evidence="3">
    <location>
        <begin position="394"/>
        <end position="411"/>
    </location>
</feature>
<dbReference type="ExpressionAtlas" id="A0A2K3DDK5">
    <property type="expression patterns" value="baseline"/>
</dbReference>
<dbReference type="PRINTS" id="PR00109">
    <property type="entry name" value="TYRKINASE"/>
</dbReference>
<feature type="compositionally biased region" description="Low complexity" evidence="3">
    <location>
        <begin position="2009"/>
        <end position="2019"/>
    </location>
</feature>
<feature type="compositionally biased region" description="Low complexity" evidence="3">
    <location>
        <begin position="830"/>
        <end position="852"/>
    </location>
</feature>
<dbReference type="STRING" id="3055.A0A2K3DDK5"/>
<dbReference type="GeneID" id="5720056"/>
<gene>
    <name evidence="5" type="ORF">CHLRE_09g389650v5</name>
</gene>
<feature type="region of interest" description="Disordered" evidence="3">
    <location>
        <begin position="2110"/>
        <end position="2160"/>
    </location>
</feature>
<feature type="region of interest" description="Disordered" evidence="3">
    <location>
        <begin position="825"/>
        <end position="898"/>
    </location>
</feature>
<feature type="compositionally biased region" description="Gly residues" evidence="3">
    <location>
        <begin position="1843"/>
        <end position="1852"/>
    </location>
</feature>
<organism evidence="5 6">
    <name type="scientific">Chlamydomonas reinhardtii</name>
    <name type="common">Chlamydomonas smithii</name>
    <dbReference type="NCBI Taxonomy" id="3055"/>
    <lineage>
        <taxon>Eukaryota</taxon>
        <taxon>Viridiplantae</taxon>
        <taxon>Chlorophyta</taxon>
        <taxon>core chlorophytes</taxon>
        <taxon>Chlorophyceae</taxon>
        <taxon>CS clade</taxon>
        <taxon>Chlamydomonadales</taxon>
        <taxon>Chlamydomonadaceae</taxon>
        <taxon>Chlamydomonas</taxon>
    </lineage>
</organism>
<dbReference type="GO" id="GO:0005886">
    <property type="term" value="C:plasma membrane"/>
    <property type="evidence" value="ECO:0000318"/>
    <property type="project" value="GO_Central"/>
</dbReference>
<dbReference type="InParanoid" id="A0A2K3DDK5"/>
<dbReference type="Pfam" id="PF07714">
    <property type="entry name" value="PK_Tyr_Ser-Thr"/>
    <property type="match status" value="1"/>
</dbReference>
<dbReference type="RefSeq" id="XP_001694556.2">
    <property type="nucleotide sequence ID" value="XM_001694504.2"/>
</dbReference>
<feature type="compositionally biased region" description="Low complexity" evidence="3">
    <location>
        <begin position="2116"/>
        <end position="2130"/>
    </location>
</feature>
<feature type="region of interest" description="Disordered" evidence="3">
    <location>
        <begin position="319"/>
        <end position="415"/>
    </location>
</feature>
<dbReference type="Gene3D" id="1.10.510.10">
    <property type="entry name" value="Transferase(Phosphotransferase) domain 1"/>
    <property type="match status" value="1"/>
</dbReference>
<feature type="region of interest" description="Disordered" evidence="3">
    <location>
        <begin position="1355"/>
        <end position="1442"/>
    </location>
</feature>
<dbReference type="PROSITE" id="PS50011">
    <property type="entry name" value="PROTEIN_KINASE_DOM"/>
    <property type="match status" value="1"/>
</dbReference>
<dbReference type="SUPFAM" id="SSF56112">
    <property type="entry name" value="Protein kinase-like (PK-like)"/>
    <property type="match status" value="1"/>
</dbReference>
<dbReference type="PaxDb" id="3055-EDP02552"/>
<feature type="compositionally biased region" description="Low complexity" evidence="3">
    <location>
        <begin position="1609"/>
        <end position="1639"/>
    </location>
</feature>
<feature type="region of interest" description="Disordered" evidence="3">
    <location>
        <begin position="487"/>
        <end position="536"/>
    </location>
</feature>
<evidence type="ECO:0000256" key="1">
    <source>
        <dbReference type="ARBA" id="ARBA00022741"/>
    </source>
</evidence>
<reference evidence="5 6" key="1">
    <citation type="journal article" date="2007" name="Science">
        <title>The Chlamydomonas genome reveals the evolution of key animal and plant functions.</title>
        <authorList>
            <person name="Merchant S.S."/>
            <person name="Prochnik S.E."/>
            <person name="Vallon O."/>
            <person name="Harris E.H."/>
            <person name="Karpowicz S.J."/>
            <person name="Witman G.B."/>
            <person name="Terry A."/>
            <person name="Salamov A."/>
            <person name="Fritz-Laylin L.K."/>
            <person name="Marechal-Drouard L."/>
            <person name="Marshall W.F."/>
            <person name="Qu L.H."/>
            <person name="Nelson D.R."/>
            <person name="Sanderfoot A.A."/>
            <person name="Spalding M.H."/>
            <person name="Kapitonov V.V."/>
            <person name="Ren Q."/>
            <person name="Ferris P."/>
            <person name="Lindquist E."/>
            <person name="Shapiro H."/>
            <person name="Lucas S.M."/>
            <person name="Grimwood J."/>
            <person name="Schmutz J."/>
            <person name="Cardol P."/>
            <person name="Cerutti H."/>
            <person name="Chanfreau G."/>
            <person name="Chen C.L."/>
            <person name="Cognat V."/>
            <person name="Croft M.T."/>
            <person name="Dent R."/>
            <person name="Dutcher S."/>
            <person name="Fernandez E."/>
            <person name="Fukuzawa H."/>
            <person name="Gonzalez-Ballester D."/>
            <person name="Gonzalez-Halphen D."/>
            <person name="Hallmann A."/>
            <person name="Hanikenne M."/>
            <person name="Hippler M."/>
            <person name="Inwood W."/>
            <person name="Jabbari K."/>
            <person name="Kalanon M."/>
            <person name="Kuras R."/>
            <person name="Lefebvre P.A."/>
            <person name="Lemaire S.D."/>
            <person name="Lobanov A.V."/>
            <person name="Lohr M."/>
            <person name="Manuell A."/>
            <person name="Meier I."/>
            <person name="Mets L."/>
            <person name="Mittag M."/>
            <person name="Mittelmeier T."/>
            <person name="Moroney J.V."/>
            <person name="Moseley J."/>
            <person name="Napoli C."/>
            <person name="Nedelcu A.M."/>
            <person name="Niyogi K."/>
            <person name="Novoselov S.V."/>
            <person name="Paulsen I.T."/>
            <person name="Pazour G."/>
            <person name="Purton S."/>
            <person name="Ral J.P."/>
            <person name="Riano-Pachon D.M."/>
            <person name="Riekhof W."/>
            <person name="Rymarquis L."/>
            <person name="Schroda M."/>
            <person name="Stern D."/>
            <person name="Umen J."/>
            <person name="Willows R."/>
            <person name="Wilson N."/>
            <person name="Zimmer S.L."/>
            <person name="Allmer J."/>
            <person name="Balk J."/>
            <person name="Bisova K."/>
            <person name="Chen C.J."/>
            <person name="Elias M."/>
            <person name="Gendler K."/>
            <person name="Hauser C."/>
            <person name="Lamb M.R."/>
            <person name="Ledford H."/>
            <person name="Long J.C."/>
            <person name="Minagawa J."/>
            <person name="Page M.D."/>
            <person name="Pan J."/>
            <person name="Pootakham W."/>
            <person name="Roje S."/>
            <person name="Rose A."/>
            <person name="Stahlberg E."/>
            <person name="Terauchi A.M."/>
            <person name="Yang P."/>
            <person name="Ball S."/>
            <person name="Bowler C."/>
            <person name="Dieckmann C.L."/>
            <person name="Gladyshev V.N."/>
            <person name="Green P."/>
            <person name="Jorgensen R."/>
            <person name="Mayfield S."/>
            <person name="Mueller-Roeber B."/>
            <person name="Rajamani S."/>
            <person name="Sayre R.T."/>
            <person name="Brokstein P."/>
            <person name="Dubchak I."/>
            <person name="Goodstein D."/>
            <person name="Hornick L."/>
            <person name="Huang Y.W."/>
            <person name="Jhaveri J."/>
            <person name="Luo Y."/>
            <person name="Martinez D."/>
            <person name="Ngau W.C."/>
            <person name="Otillar B."/>
            <person name="Poliakov A."/>
            <person name="Porter A."/>
            <person name="Szajkowski L."/>
            <person name="Werner G."/>
            <person name="Zhou K."/>
            <person name="Grigoriev I.V."/>
            <person name="Rokhsar D.S."/>
            <person name="Grossman A.R."/>
        </authorList>
    </citation>
    <scope>NUCLEOTIDE SEQUENCE [LARGE SCALE GENOMIC DNA]</scope>
    <source>
        <strain evidence="6">CC-503</strain>
    </source>
</reference>
<dbReference type="InterPro" id="IPR050198">
    <property type="entry name" value="Non-receptor_tyrosine_kinases"/>
</dbReference>
<dbReference type="InterPro" id="IPR008266">
    <property type="entry name" value="Tyr_kinase_AS"/>
</dbReference>
<dbReference type="PANTHER" id="PTHR24418">
    <property type="entry name" value="TYROSINE-PROTEIN KINASE"/>
    <property type="match status" value="1"/>
</dbReference>
<sequence>MGQPLDPRIRVPFNEIRLYSVIGKGSFKTVYRGAWNNTHVAVVAMRRGGLVAEARLLQRLSTHPNLVQLYRWSADESGNEYLVMELLPLGSLDAVLRCIGRQLLTQTKMTVVEQLASACLELAHEGLIHGDLAARNLLVKSLEPPHVKLADFGLSRPAAFPGQELGDGPSSLDAPMPAAPNSVVPARWAAPEVLAGEPPSEAADVWSFGMVCWEIFSNGAEPYASLSNREILHVLRSGYRLERPRGCPLELWGLVQSCWRDEPRERPTFTTITTTLRNWREAYVSSRVALRGAAAAGSQAALAAAAGLPAEATLPILGAGGMSSERGRSGGSAALQTGGHAPGTDLLSGARGSRVPPAGAAPRGVARPPLAAPSPAAAAGAAGGGSSTWRQTPSSPPQSPEVPTFEPPTLSPAPLSRALAGEAAGKPQGFALRGVLPALVTGESGTGSGTGSPRGDAAASTGFLTPTGAAAADGTSGSVTGGMGLWGAAGPHTGRAGRGPSGVHMSTHMSFELGEPPIQPVLDTASSTQVSSTNALPTPPISLSSAGAAAAAPSLDAAVADLAVVPQLTADASPQQLLQDVRLVSGSAVVGVASSSPSNVGQLLGPAAANEVPPPAAPTGLGGAGSGGGRDSNTRSTILSGVRDSSRPSDSPRSGGMSSARAGGLYSGRAGAGWGGQQHALAAFGLASGPDGSAAVAAGRSGLSHTGAAAVDRQRLDRSLSSDCQPGVTPEHLMQQQLAGAAAAAAAAAVAAVGALHVRGAAAAVLDTSPYVRIRDLALPALPPAAAAAGAGLLVGSGAPLTPIRGDQADINAGGNAEALAFQSRRQARIPRAQQRPRTAAAAEAAMASLPRDSATTAGALSPSPEGPFSVGAPQQGQQHQMQPDRIPQQQSASPQERVTVVAVQPLGAGGICVGGVGSSTTEDLSLSNMPQYTSSAGTFAFASAQRRSSAQALGGRPSAAGTESTATLFGPPIGSTQRLPFGVFCLPSGAHDADQMGVSTSQLSISRVQQLQPEMTLQGLGGQAFRGSVVAEHENEGVDETEEEDTAKLEAVPISVDAPRSHDEPVPLSHPRPLQAPAGSTASAVGLQEYHRPHPASITAVAVADAMASAASAAAAAAAVVRLSSANAAVVDVDAEARPDLPAMFAAARCSAGEPAVRGEAQAIAAAPAGASQHLSLGPGDHDEAETMSEEWAMAEVSATISRTGINGGPSSSRQEGASLGRALSAMATGAVPSGSSAVGTGVSFALADAGEEVPASDGGVTSYGNTSALAASLASDLRMSAASRLHVLQPTPSRLRASARRHDTEDAQRQSGSESPAQGCTPSPSPPPVQQPVSLTLVRQRMPLVAPATSAVLASVQTRRRRRGSNGSSRTSGSYRCRSQAGSVASSYASSRSHQRVRGQSSNNRAATAVAAGAGPGTASDTAGRLQRTATSGRAGGPTTAGLGTATAVAPAFLLGTAPAGLEGWRYGPLSPSSLSSRSARTVVSTLHSSWSGLLYVGPELAGAPAPVPQTAPASGMEAAAASSGQAADGAAGEGAQARHDHARAKPGADAARVSSREVRGTAGTATAPSHMQLPAPQLGPGSGGGDGAVATASTLSGGQLLSTEQSGSGRVRQGAAAAARGSRDSQATGGTGITASTGTGAGMLVGRSGGFMELLQELPLSGSDLMPGASASSVPFALPSTGIADASASNAGTAGTNLTGAAGAVPASTPGSVGVPVRPVGAGGRDASGVGSVAAAGVVMGAGQGPAGPRSLFVARGYAAAPLYGSVDAPASPSSGAATAASARLVPPSTSAGPGSGVASAPDVVRTGLVTGSGGTSGTEGGGGATLPGVDRDGQMEAGGRAGGTGAGPSAGLYGTAVTGSSGFVVMPGSSGLGSRGVLFNYAGPLMAQQAAGASVISPFTPAAVAAAARAAGGMTAGAGVPADTAGGAHYTVHIPAVAGGAAAGGGSGIDGGVTGLQALLRRRTSTMLVTPPLTAAPSAASHDYLVMRTLGSTAVDEGGGGARGGVPPSLGAGLPSPSAGVSGNVAERLAAYRADALPVAAQLPMTADATGQHNTNFGAAELAAWLAGAGASSPGGGGSAGDGSSYGPLGPSCEAAAIAQLQQLHQQHHMRQFQQQQRQQQRLAQQDLPRRPQSLDLPERGAVGATSDTREPPYALAGPDAVATERVAIFAWMQQRHLDQLHEDRSW</sequence>
<feature type="compositionally biased region" description="Low complexity" evidence="3">
    <location>
        <begin position="1367"/>
        <end position="1394"/>
    </location>
</feature>
<dbReference type="GO" id="GO:0005524">
    <property type="term" value="F:ATP binding"/>
    <property type="evidence" value="ECO:0007669"/>
    <property type="project" value="UniProtKB-KW"/>
</dbReference>
<evidence type="ECO:0000313" key="6">
    <source>
        <dbReference type="Proteomes" id="UP000006906"/>
    </source>
</evidence>
<dbReference type="KEGG" id="cre:CHLRE_09g389650v5"/>
<feature type="region of interest" description="Disordered" evidence="3">
    <location>
        <begin position="2000"/>
        <end position="2019"/>
    </location>
</feature>
<feature type="region of interest" description="Disordered" evidence="3">
    <location>
        <begin position="1059"/>
        <end position="1080"/>
    </location>
</feature>
<evidence type="ECO:0000256" key="2">
    <source>
        <dbReference type="ARBA" id="ARBA00022840"/>
    </source>
</evidence>
<keyword evidence="1" id="KW-0547">Nucleotide-binding</keyword>
<feature type="region of interest" description="Disordered" evidence="3">
    <location>
        <begin position="1509"/>
        <end position="1639"/>
    </location>
</feature>
<evidence type="ECO:0000313" key="5">
    <source>
        <dbReference type="EMBL" id="PNW78619.1"/>
    </source>
</evidence>
<name>A0A2K3DDK5_CHLRE</name>
<evidence type="ECO:0000259" key="4">
    <source>
        <dbReference type="PROSITE" id="PS50011"/>
    </source>
</evidence>
<dbReference type="InterPro" id="IPR001245">
    <property type="entry name" value="Ser-Thr/Tyr_kinase_cat_dom"/>
</dbReference>
<dbReference type="Gramene" id="PNW78619">
    <property type="protein sequence ID" value="PNW78619"/>
    <property type="gene ID" value="CHLRE_09g389650v5"/>
</dbReference>
<feature type="compositionally biased region" description="Polar residues" evidence="3">
    <location>
        <begin position="1311"/>
        <end position="1323"/>
    </location>
</feature>
<feature type="compositionally biased region" description="Gly residues" evidence="3">
    <location>
        <begin position="1814"/>
        <end position="1829"/>
    </location>
</feature>
<feature type="compositionally biased region" description="Low complexity" evidence="3">
    <location>
        <begin position="1408"/>
        <end position="1421"/>
    </location>
</feature>